<dbReference type="Pfam" id="PF03737">
    <property type="entry name" value="RraA-like"/>
    <property type="match status" value="1"/>
</dbReference>
<evidence type="ECO:0000313" key="2">
    <source>
        <dbReference type="EMBL" id="KAA9037244.1"/>
    </source>
</evidence>
<keyword evidence="1" id="KW-0479">Metal-binding</keyword>
<dbReference type="RefSeq" id="WP_150416172.1">
    <property type="nucleotide sequence ID" value="NZ_VYQF01000006.1"/>
</dbReference>
<gene>
    <name evidence="2" type="ORF">FW778_17610</name>
</gene>
<accession>A0A5J5IGH9</accession>
<feature type="binding site" evidence="1">
    <location>
        <position position="177"/>
    </location>
    <ligand>
        <name>Mg(2+)</name>
        <dbReference type="ChEBI" id="CHEBI:18420"/>
    </ligand>
</feature>
<feature type="binding site" evidence="1">
    <location>
        <position position="176"/>
    </location>
    <ligand>
        <name>substrate</name>
    </ligand>
</feature>
<sequence length="318" mass="35893">MKKIKLLVTMLYLFGILQNVQSQQVQISKEELIALTHEWKGERFPDGRPKVPDDIIRRMKSVSVEEAWAVLSNAGYNYQVAEDWQIINPDSVLVGRAVTTTFMPGRPDVWKAIDSLGKKQGKRAQNVWAVEMLVKGDVYVADQFGAKRNGPTIGDNVGNAIYARTGNGIVYDGAIRDLEGLKEIGGFTSYYTSYDPSYHNPGAGQNRDLTTMIVGINHPTRIRTVTVMPGDVVLGKMGVVVFIPPQLAEKVVKTSEIVRLRDQFGHQRLREGKYTAGQIDARWTDEIEKDFSKWLNDHINELPVGKEQIQEYLKDRTW</sequence>
<reference evidence="2 3" key="1">
    <citation type="submission" date="2019-09" db="EMBL/GenBank/DDBJ databases">
        <title>Draft genome sequence of Ginsengibacter sp. BR5-29.</title>
        <authorList>
            <person name="Im W.-T."/>
        </authorList>
    </citation>
    <scope>NUCLEOTIDE SEQUENCE [LARGE SCALE GENOMIC DNA]</scope>
    <source>
        <strain evidence="2 3">BR5-29</strain>
    </source>
</reference>
<dbReference type="Proteomes" id="UP000326903">
    <property type="component" value="Unassembled WGS sequence"/>
</dbReference>
<evidence type="ECO:0000256" key="1">
    <source>
        <dbReference type="PIRSR" id="PIRSR605493-1"/>
    </source>
</evidence>
<dbReference type="Gene3D" id="3.50.30.40">
    <property type="entry name" value="Ribonuclease E inhibitor RraA/RraA-like"/>
    <property type="match status" value="1"/>
</dbReference>
<dbReference type="InterPro" id="IPR005493">
    <property type="entry name" value="RraA/RraA-like"/>
</dbReference>
<dbReference type="EMBL" id="VYQF01000006">
    <property type="protein sequence ID" value="KAA9037244.1"/>
    <property type="molecule type" value="Genomic_DNA"/>
</dbReference>
<feature type="binding site" evidence="1">
    <location>
        <begin position="154"/>
        <end position="157"/>
    </location>
    <ligand>
        <name>substrate</name>
    </ligand>
</feature>
<keyword evidence="3" id="KW-1185">Reference proteome</keyword>
<protein>
    <submittedName>
        <fullName evidence="2">RraA family protein</fullName>
    </submittedName>
</protein>
<proteinExistence type="predicted"/>
<keyword evidence="1" id="KW-0460">Magnesium</keyword>
<dbReference type="AlphaFoldDB" id="A0A5J5IGH9"/>
<organism evidence="2 3">
    <name type="scientific">Ginsengibacter hankyongi</name>
    <dbReference type="NCBI Taxonomy" id="2607284"/>
    <lineage>
        <taxon>Bacteria</taxon>
        <taxon>Pseudomonadati</taxon>
        <taxon>Bacteroidota</taxon>
        <taxon>Chitinophagia</taxon>
        <taxon>Chitinophagales</taxon>
        <taxon>Chitinophagaceae</taxon>
        <taxon>Ginsengibacter</taxon>
    </lineage>
</organism>
<dbReference type="InterPro" id="IPR036704">
    <property type="entry name" value="RraA/RraA-like_sf"/>
</dbReference>
<dbReference type="SUPFAM" id="SSF89562">
    <property type="entry name" value="RraA-like"/>
    <property type="match status" value="1"/>
</dbReference>
<name>A0A5J5IGH9_9BACT</name>
<comment type="cofactor">
    <cofactor evidence="1">
        <name>Mg(2+)</name>
        <dbReference type="ChEBI" id="CHEBI:18420"/>
    </cofactor>
</comment>
<evidence type="ECO:0000313" key="3">
    <source>
        <dbReference type="Proteomes" id="UP000326903"/>
    </source>
</evidence>
<comment type="caution">
    <text evidence="2">The sequence shown here is derived from an EMBL/GenBank/DDBJ whole genome shotgun (WGS) entry which is preliminary data.</text>
</comment>